<comment type="caution">
    <text evidence="1">The sequence shown here is derived from an EMBL/GenBank/DDBJ whole genome shotgun (WGS) entry which is preliminary data.</text>
</comment>
<reference evidence="1" key="1">
    <citation type="journal article" date="2014" name="Front. Microbiol.">
        <title>High frequency of phylogenetically diverse reductive dehalogenase-homologous genes in deep subseafloor sedimentary metagenomes.</title>
        <authorList>
            <person name="Kawai M."/>
            <person name="Futagami T."/>
            <person name="Toyoda A."/>
            <person name="Takaki Y."/>
            <person name="Nishi S."/>
            <person name="Hori S."/>
            <person name="Arai W."/>
            <person name="Tsubouchi T."/>
            <person name="Morono Y."/>
            <person name="Uchiyama I."/>
            <person name="Ito T."/>
            <person name="Fujiyama A."/>
            <person name="Inagaki F."/>
            <person name="Takami H."/>
        </authorList>
    </citation>
    <scope>NUCLEOTIDE SEQUENCE</scope>
    <source>
        <strain evidence="1">Expedition CK06-06</strain>
    </source>
</reference>
<dbReference type="EMBL" id="BARS01056686">
    <property type="protein sequence ID" value="GAG44837.1"/>
    <property type="molecule type" value="Genomic_DNA"/>
</dbReference>
<evidence type="ECO:0000313" key="1">
    <source>
        <dbReference type="EMBL" id="GAG44837.1"/>
    </source>
</evidence>
<accession>X0YC21</accession>
<dbReference type="AlphaFoldDB" id="X0YC21"/>
<protein>
    <submittedName>
        <fullName evidence="1">Uncharacterized protein</fullName>
    </submittedName>
</protein>
<organism evidence="1">
    <name type="scientific">marine sediment metagenome</name>
    <dbReference type="NCBI Taxonomy" id="412755"/>
    <lineage>
        <taxon>unclassified sequences</taxon>
        <taxon>metagenomes</taxon>
        <taxon>ecological metagenomes</taxon>
    </lineage>
</organism>
<sequence length="79" mass="8823">MVTKDELDTWEADERAKPSADQRVLDLVNEVRRLRKVLAELESQAAGFVAKFAELTKTSLEGALENIRLRSAKLGPGRN</sequence>
<gene>
    <name evidence="1" type="ORF">S01H1_83395</name>
</gene>
<name>X0YC21_9ZZZZ</name>
<proteinExistence type="predicted"/>